<keyword evidence="1" id="KW-0812">Transmembrane</keyword>
<evidence type="ECO:0000313" key="2">
    <source>
        <dbReference type="EMBL" id="BBL45278.1"/>
    </source>
</evidence>
<dbReference type="AlphaFoldDB" id="A0A915SJV6"/>
<accession>A0A915SJV6</accession>
<protein>
    <submittedName>
        <fullName evidence="2">Charged multivesicular body protein</fullName>
    </submittedName>
</protein>
<evidence type="ECO:0000256" key="1">
    <source>
        <dbReference type="SAM" id="Phobius"/>
    </source>
</evidence>
<reference evidence="3" key="1">
    <citation type="journal article" date="2022" name="Int. J. Syst. Evol. Microbiol.">
        <title>Nanobdella aerobiophila gen. nov., sp. nov., a thermoacidophilic, obligate ectosymbiotic archaeon, and proposal of Nanobdellaceae fam. nov., Nanobdellales ord. nov. and Nanobdellia class. nov.</title>
        <authorList>
            <person name="Kato S."/>
            <person name="Ogasawara A."/>
            <person name="Itoh T."/>
            <person name="Sakai H.D."/>
            <person name="Shimizu M."/>
            <person name="Yuki M."/>
            <person name="Kaneko M."/>
            <person name="Takashina T."/>
            <person name="Ohkuma M."/>
        </authorList>
    </citation>
    <scope>NUCLEOTIDE SEQUENCE [LARGE SCALE GENOMIC DNA]</scope>
    <source>
        <strain evidence="3">MJ1</strain>
    </source>
</reference>
<feature type="transmembrane region" description="Helical" evidence="1">
    <location>
        <begin position="322"/>
        <end position="342"/>
    </location>
</feature>
<gene>
    <name evidence="2" type="ORF">MJ1_0103</name>
</gene>
<keyword evidence="1" id="KW-0472">Membrane</keyword>
<feature type="transmembrane region" description="Helical" evidence="1">
    <location>
        <begin position="202"/>
        <end position="223"/>
    </location>
</feature>
<keyword evidence="1" id="KW-1133">Transmembrane helix</keyword>
<feature type="transmembrane region" description="Helical" evidence="1">
    <location>
        <begin position="291"/>
        <end position="310"/>
    </location>
</feature>
<dbReference type="Proteomes" id="UP001055553">
    <property type="component" value="Chromosome"/>
</dbReference>
<feature type="transmembrane region" description="Helical" evidence="1">
    <location>
        <begin position="124"/>
        <end position="141"/>
    </location>
</feature>
<feature type="transmembrane region" description="Helical" evidence="1">
    <location>
        <begin position="260"/>
        <end position="282"/>
    </location>
</feature>
<keyword evidence="3" id="KW-1185">Reference proteome</keyword>
<name>A0A915SJV6_9ARCH</name>
<organism evidence="2 3">
    <name type="scientific">Nanobdella aerobiophila</name>
    <dbReference type="NCBI Taxonomy" id="2586965"/>
    <lineage>
        <taxon>Archaea</taxon>
        <taxon>Nanobdellota</taxon>
        <taxon>Nanobdellia</taxon>
        <taxon>Nanobdellales</taxon>
        <taxon>Nanobdellaceae</taxon>
        <taxon>Nanobdella</taxon>
    </lineage>
</organism>
<evidence type="ECO:0000313" key="3">
    <source>
        <dbReference type="Proteomes" id="UP001055553"/>
    </source>
</evidence>
<feature type="transmembrane region" description="Helical" evidence="1">
    <location>
        <begin position="235"/>
        <end position="254"/>
    </location>
</feature>
<proteinExistence type="predicted"/>
<feature type="transmembrane region" description="Helical" evidence="1">
    <location>
        <begin position="45"/>
        <end position="62"/>
    </location>
</feature>
<dbReference type="KEGG" id="naer:MJ1_0103"/>
<dbReference type="RefSeq" id="WP_258393317.1">
    <property type="nucleotide sequence ID" value="NZ_AP019769.1"/>
</dbReference>
<dbReference type="GeneID" id="74568054"/>
<feature type="transmembrane region" description="Helical" evidence="1">
    <location>
        <begin position="92"/>
        <end position="112"/>
    </location>
</feature>
<dbReference type="EMBL" id="AP019769">
    <property type="protein sequence ID" value="BBL45278.1"/>
    <property type="molecule type" value="Genomic_DNA"/>
</dbReference>
<sequence>MPNETFIDKYIDENQNISKYIFILYILFYFLSIIISFIYIKNYLISFSVFGAIYIPILYLLLKRSNTNMIKFLYILVPIDILARLLNINSLFIFIYNNIFFFIISYLIGNYIGEEKLIINRKSFIFYIISVFYLFILVYIYNINIPYLIPLILFVVLFNISKDNKNISFTKLNNINIYKRYIFCFLFILLLLQILFSLEQNIFFIIDILIFSIFEIIILYLIYKLFNRKIEGFTMYFLILFIFIFIFSSLYYIIYNNIIFYSIENILISIIFYFTAIHAYLYHKYPNNKKILLGISSGIPIIIINFIDFINYIIKLNIYEKIILLTLNTLIFGTILILLIYIHSIYNN</sequence>
<feature type="transmembrane region" description="Helical" evidence="1">
    <location>
        <begin position="177"/>
        <end position="196"/>
    </location>
</feature>
<feature type="transmembrane region" description="Helical" evidence="1">
    <location>
        <begin position="20"/>
        <end position="39"/>
    </location>
</feature>